<dbReference type="Proteomes" id="UP001610444">
    <property type="component" value="Unassembled WGS sequence"/>
</dbReference>
<evidence type="ECO:0000313" key="1">
    <source>
        <dbReference type="EMBL" id="KAL2852289.1"/>
    </source>
</evidence>
<accession>A0ABR4KJ46</accession>
<name>A0ABR4KJ46_9EURO</name>
<protein>
    <submittedName>
        <fullName evidence="1">Uncharacterized protein</fullName>
    </submittedName>
</protein>
<evidence type="ECO:0000313" key="2">
    <source>
        <dbReference type="Proteomes" id="UP001610444"/>
    </source>
</evidence>
<keyword evidence="2" id="KW-1185">Reference proteome</keyword>
<gene>
    <name evidence="1" type="ORF">BJX68DRAFT_62789</name>
</gene>
<dbReference type="GeneID" id="98164679"/>
<sequence length="152" mass="17090">MGRHLRARGCNGSWNILRGRGGHTIRWTKQARRISHPPELDPSPLLNPFALPFPRQPKLLVDKDLAYSHQAEEVGQSEFPCLRFARQPIKRLKGCDSLCIRYRSACGVQIVIIDYSTLTNDGISQLDMDLMAGCGLRPATFPVSLGCQRHPR</sequence>
<dbReference type="RefSeq" id="XP_070900292.1">
    <property type="nucleotide sequence ID" value="XM_071049515.1"/>
</dbReference>
<proteinExistence type="predicted"/>
<dbReference type="EMBL" id="JBFXLR010000016">
    <property type="protein sequence ID" value="KAL2852289.1"/>
    <property type="molecule type" value="Genomic_DNA"/>
</dbReference>
<reference evidence="1 2" key="1">
    <citation type="submission" date="2024-07" db="EMBL/GenBank/DDBJ databases">
        <title>Section-level genome sequencing and comparative genomics of Aspergillus sections Usti and Cavernicolus.</title>
        <authorList>
            <consortium name="Lawrence Berkeley National Laboratory"/>
            <person name="Nybo J.L."/>
            <person name="Vesth T.C."/>
            <person name="Theobald S."/>
            <person name="Frisvad J.C."/>
            <person name="Larsen T.O."/>
            <person name="Kjaerboelling I."/>
            <person name="Rothschild-Mancinelli K."/>
            <person name="Lyhne E.K."/>
            <person name="Kogle M.E."/>
            <person name="Barry K."/>
            <person name="Clum A."/>
            <person name="Na H."/>
            <person name="Ledsgaard L."/>
            <person name="Lin J."/>
            <person name="Lipzen A."/>
            <person name="Kuo A."/>
            <person name="Riley R."/>
            <person name="Mondo S."/>
            <person name="LaButti K."/>
            <person name="Haridas S."/>
            <person name="Pangalinan J."/>
            <person name="Salamov A.A."/>
            <person name="Simmons B.A."/>
            <person name="Magnuson J.K."/>
            <person name="Chen J."/>
            <person name="Drula E."/>
            <person name="Henrissat B."/>
            <person name="Wiebenga A."/>
            <person name="Lubbers R.J."/>
            <person name="Gomes A.C."/>
            <person name="Macurrencykelacurrency M.R."/>
            <person name="Stajich J."/>
            <person name="Grigoriev I.V."/>
            <person name="Mortensen U.H."/>
            <person name="De vries R.P."/>
            <person name="Baker S.E."/>
            <person name="Andersen M.R."/>
        </authorList>
    </citation>
    <scope>NUCLEOTIDE SEQUENCE [LARGE SCALE GENOMIC DNA]</scope>
    <source>
        <strain evidence="1 2">CBS 756.74</strain>
    </source>
</reference>
<organism evidence="1 2">
    <name type="scientific">Aspergillus pseudodeflectus</name>
    <dbReference type="NCBI Taxonomy" id="176178"/>
    <lineage>
        <taxon>Eukaryota</taxon>
        <taxon>Fungi</taxon>
        <taxon>Dikarya</taxon>
        <taxon>Ascomycota</taxon>
        <taxon>Pezizomycotina</taxon>
        <taxon>Eurotiomycetes</taxon>
        <taxon>Eurotiomycetidae</taxon>
        <taxon>Eurotiales</taxon>
        <taxon>Aspergillaceae</taxon>
        <taxon>Aspergillus</taxon>
        <taxon>Aspergillus subgen. Nidulantes</taxon>
    </lineage>
</organism>
<comment type="caution">
    <text evidence="1">The sequence shown here is derived from an EMBL/GenBank/DDBJ whole genome shotgun (WGS) entry which is preliminary data.</text>
</comment>